<keyword evidence="5" id="KW-0378">Hydrolase</keyword>
<comment type="similarity">
    <text evidence="2">In the central section; belongs to the CRISPR-associated helicase Cas3 family.</text>
</comment>
<name>A0ABR6XDD5_9BURK</name>
<dbReference type="EMBL" id="JACOFT010000002">
    <property type="protein sequence ID" value="MBC3810922.1"/>
    <property type="molecule type" value="Genomic_DNA"/>
</dbReference>
<evidence type="ECO:0000256" key="6">
    <source>
        <dbReference type="ARBA" id="ARBA00022806"/>
    </source>
</evidence>
<feature type="region of interest" description="Disordered" evidence="9">
    <location>
        <begin position="498"/>
        <end position="518"/>
    </location>
</feature>
<feature type="domain" description="HD Cas3-type" evidence="10">
    <location>
        <begin position="97"/>
        <end position="323"/>
    </location>
</feature>
<dbReference type="Gene3D" id="1.10.3210.30">
    <property type="match status" value="1"/>
</dbReference>
<evidence type="ECO:0000313" key="11">
    <source>
        <dbReference type="EMBL" id="MBC3810922.1"/>
    </source>
</evidence>
<organism evidence="11 12">
    <name type="scientific">Undibacterium aquatile</name>
    <dbReference type="NCBI Taxonomy" id="1537398"/>
    <lineage>
        <taxon>Bacteria</taxon>
        <taxon>Pseudomonadati</taxon>
        <taxon>Pseudomonadota</taxon>
        <taxon>Betaproteobacteria</taxon>
        <taxon>Burkholderiales</taxon>
        <taxon>Oxalobacteraceae</taxon>
        <taxon>Undibacterium</taxon>
    </lineage>
</organism>
<dbReference type="InterPro" id="IPR027417">
    <property type="entry name" value="P-loop_NTPase"/>
</dbReference>
<dbReference type="NCBIfam" id="TIGR02562">
    <property type="entry name" value="cas3_yersinia"/>
    <property type="match status" value="1"/>
</dbReference>
<keyword evidence="7" id="KW-0067">ATP-binding</keyword>
<evidence type="ECO:0000256" key="9">
    <source>
        <dbReference type="SAM" id="MobiDB-lite"/>
    </source>
</evidence>
<proteinExistence type="inferred from homology"/>
<evidence type="ECO:0000256" key="8">
    <source>
        <dbReference type="ARBA" id="ARBA00023118"/>
    </source>
</evidence>
<comment type="caution">
    <text evidence="11">The sequence shown here is derived from an EMBL/GenBank/DDBJ whole genome shotgun (WGS) entry which is preliminary data.</text>
</comment>
<dbReference type="RefSeq" id="WP_190478005.1">
    <property type="nucleotide sequence ID" value="NZ_JACOFT010000002.1"/>
</dbReference>
<comment type="similarity">
    <text evidence="1">In the N-terminal section; belongs to the CRISPR-associated nuclease Cas3-HD family.</text>
</comment>
<evidence type="ECO:0000256" key="4">
    <source>
        <dbReference type="ARBA" id="ARBA00022741"/>
    </source>
</evidence>
<keyword evidence="12" id="KW-1185">Reference proteome</keyword>
<dbReference type="InterPro" id="IPR048823">
    <property type="entry name" value="Cas3_I-F_Cas2"/>
</dbReference>
<dbReference type="Pfam" id="PF21384">
    <property type="entry name" value="Cas3_I-F_Cas2"/>
    <property type="match status" value="1"/>
</dbReference>
<reference evidence="11 12" key="1">
    <citation type="submission" date="2020-08" db="EMBL/GenBank/DDBJ databases">
        <title>Novel species isolated from subtropical streams in China.</title>
        <authorList>
            <person name="Lu H."/>
        </authorList>
    </citation>
    <scope>NUCLEOTIDE SEQUENCE [LARGE SCALE GENOMIC DNA]</scope>
    <source>
        <strain evidence="11 12">CCTCC AB 2015119</strain>
    </source>
</reference>
<evidence type="ECO:0000259" key="10">
    <source>
        <dbReference type="PROSITE" id="PS51643"/>
    </source>
</evidence>
<dbReference type="SUPFAM" id="SSF52540">
    <property type="entry name" value="P-loop containing nucleoside triphosphate hydrolases"/>
    <property type="match status" value="1"/>
</dbReference>
<dbReference type="InterPro" id="IPR054712">
    <property type="entry name" value="Cas3-like_dom"/>
</dbReference>
<evidence type="ECO:0000256" key="3">
    <source>
        <dbReference type="ARBA" id="ARBA00022723"/>
    </source>
</evidence>
<keyword evidence="6" id="KW-0347">Helicase</keyword>
<accession>A0ABR6XDD5</accession>
<sequence>MMVTFVSQCQKNALKKTRRVLDAFANRIGDNTWQTVITEDGLAVVKKMLRKNASKNTAISCHWIRSRSRSQLLWVVGNRSKFNDEGIVPVNATSKTLNSEEHFLLNTIVIALLSQLAGLFHDVGKAMALFQEKLDPKFSGKSFEPYRHEWVSLRIFQAFIAGRGDKDWLEDLASIDNSSEEKMMVNLASLRDGIDPNPINPFKKMPPIAKLVAWLIASHHKLPQYPKNKDNPPAFENMSEWLNIFEACWNSPQCLNDDWRKSIIERNWSFPHGTPLKSAHWQTQASIVAKKILSCDRMFMQDWFDQQFTAHLARLSLMLSDHYYSSKKETSPEWQDRNYLAYANTDRDANGNKYRKQKLDEHNIAVGIHASAIAIALPQLRHELPTLKPNRSFTEKVSRDFQENFGWQDNAYNLALSVREDTKKYGFFGVCMASTGKGKTLTNARIMYGLADEERCRFNVALGLRTLTLQTGDALKKDLNLKDDELAVLIGSQAVKDLHQQSRSSEESAQQKNGSESAESLLKDEITLIEGLPDYDGICAKWFKHDPKILKLIQAPVLVSTIDYLMPANEAVRGGRQIAPMLRLLTSDLVLDEPDDFGLEDLPALCRLVNWAGMLGSRVLLSTATISPALARALFLAYQAGRKQYTQVNGEYGETAQVCCAWFDEFKSPESALIADSTSYEEMHNSFVNKRIKNLKNKTSPLRKAKLISIAANPAYAPSNWMATTIRQSMEILHQEHTVLVADKKVTLGLVRMANIDPLVQVAKCLLAQQAPEDTVIHYCVYHSQFPLLQRSQIEKQLDGALSRHNEHKWLEQSGIKTIVKSHVEKNHIFVVLATAVAEVGRDHDYDWAIVEPSSMRSIIQLAGRVQRHRQQIPQSENIHILTKNFKGLKGQTPSFEKPGYETAQLSYAHSDLVEGKLLAENELAEISAIARIQSPSSFELTQETPPRFKSFNQLEHFAQSLRLGGSPKQLNHAAQWWNNKVTWCGELQRLQPFRQSGANDDFKIIFTRTRKVLWQKKIPKTSPPDFQNTTDIAKESEHIQIGLRNLIWGKFDLKLEAEKLVKSLGLTEERVLEKFTHLSLRRIDEKTAEQWQCHPVLGIYKILKKDECKNG</sequence>
<evidence type="ECO:0000256" key="2">
    <source>
        <dbReference type="ARBA" id="ARBA00009046"/>
    </source>
</evidence>
<keyword evidence="4" id="KW-0547">Nucleotide-binding</keyword>
<protein>
    <submittedName>
        <fullName evidence="11">Type I-F CRISPR-associated helicase Cas3</fullName>
    </submittedName>
</protein>
<evidence type="ECO:0000313" key="12">
    <source>
        <dbReference type="Proteomes" id="UP000637632"/>
    </source>
</evidence>
<dbReference type="InterPro" id="IPR013395">
    <property type="entry name" value="CRISPR-assoc_Cas3_yers"/>
</dbReference>
<dbReference type="InterPro" id="IPR006483">
    <property type="entry name" value="CRISPR-assoc_Cas3_HD"/>
</dbReference>
<evidence type="ECO:0000256" key="1">
    <source>
        <dbReference type="ARBA" id="ARBA00006847"/>
    </source>
</evidence>
<keyword evidence="8" id="KW-0051">Antiviral defense</keyword>
<dbReference type="InterPro" id="IPR038257">
    <property type="entry name" value="CRISPR-assoc_Cas3_HD_sf"/>
</dbReference>
<dbReference type="PROSITE" id="PS51643">
    <property type="entry name" value="HD_CAS3"/>
    <property type="match status" value="1"/>
</dbReference>
<evidence type="ECO:0000256" key="7">
    <source>
        <dbReference type="ARBA" id="ARBA00022840"/>
    </source>
</evidence>
<evidence type="ECO:0000256" key="5">
    <source>
        <dbReference type="ARBA" id="ARBA00022801"/>
    </source>
</evidence>
<dbReference type="Pfam" id="PF22590">
    <property type="entry name" value="Cas3-like_C_2"/>
    <property type="match status" value="1"/>
</dbReference>
<dbReference type="Proteomes" id="UP000637632">
    <property type="component" value="Unassembled WGS sequence"/>
</dbReference>
<gene>
    <name evidence="11" type="primary">cas3f</name>
    <name evidence="11" type="ORF">H8K26_05665</name>
</gene>
<keyword evidence="3" id="KW-0479">Metal-binding</keyword>